<dbReference type="AlphaFoldDB" id="A0A399T3N6"/>
<evidence type="ECO:0008006" key="4">
    <source>
        <dbReference type="Google" id="ProtNLM"/>
    </source>
</evidence>
<dbReference type="EMBL" id="QWGR01000003">
    <property type="protein sequence ID" value="RIJ49382.1"/>
    <property type="molecule type" value="Genomic_DNA"/>
</dbReference>
<proteinExistence type="predicted"/>
<gene>
    <name evidence="2" type="ORF">D1614_07520</name>
</gene>
<dbReference type="OrthoDB" id="981167at2"/>
<keyword evidence="1" id="KW-0732">Signal</keyword>
<dbReference type="RefSeq" id="WP_147384093.1">
    <property type="nucleotide sequence ID" value="NZ_QWGR01000003.1"/>
</dbReference>
<name>A0A399T3N6_9BACT</name>
<feature type="signal peptide" evidence="1">
    <location>
        <begin position="1"/>
        <end position="18"/>
    </location>
</feature>
<dbReference type="Proteomes" id="UP000265926">
    <property type="component" value="Unassembled WGS sequence"/>
</dbReference>
<comment type="caution">
    <text evidence="2">The sequence shown here is derived from an EMBL/GenBank/DDBJ whole genome shotgun (WGS) entry which is preliminary data.</text>
</comment>
<sequence>MKKGLLLLLALFPLFAFAQTFNQAVGIRAGLTSGFEYRVYTNDANSYKFLLGTRDEGVQLHAMKEFHQFDLFRQTDQLIFFYGAGFHVGYEQWQKRYTGYNAEWYKTRTAFLAGLDGLVGLEYIFYEVPISMGLEAKPYFDLFGSQMFNIELFDIGFTVKYHF</sequence>
<evidence type="ECO:0000256" key="1">
    <source>
        <dbReference type="SAM" id="SignalP"/>
    </source>
</evidence>
<organism evidence="2 3">
    <name type="scientific">Maribellus luteus</name>
    <dbReference type="NCBI Taxonomy" id="2305463"/>
    <lineage>
        <taxon>Bacteria</taxon>
        <taxon>Pseudomonadati</taxon>
        <taxon>Bacteroidota</taxon>
        <taxon>Bacteroidia</taxon>
        <taxon>Marinilabiliales</taxon>
        <taxon>Prolixibacteraceae</taxon>
        <taxon>Maribellus</taxon>
    </lineage>
</organism>
<evidence type="ECO:0000313" key="3">
    <source>
        <dbReference type="Proteomes" id="UP000265926"/>
    </source>
</evidence>
<evidence type="ECO:0000313" key="2">
    <source>
        <dbReference type="EMBL" id="RIJ49382.1"/>
    </source>
</evidence>
<accession>A0A399T3N6</accession>
<feature type="chain" id="PRO_5017264793" description="DUF3575 domain-containing protein" evidence="1">
    <location>
        <begin position="19"/>
        <end position="163"/>
    </location>
</feature>
<keyword evidence="3" id="KW-1185">Reference proteome</keyword>
<reference evidence="2 3" key="1">
    <citation type="submission" date="2018-08" db="EMBL/GenBank/DDBJ databases">
        <title>Pallidiluteibacterium maritimus gen. nov., sp. nov., isolated from coastal sediment.</title>
        <authorList>
            <person name="Zhou L.Y."/>
        </authorList>
    </citation>
    <scope>NUCLEOTIDE SEQUENCE [LARGE SCALE GENOMIC DNA]</scope>
    <source>
        <strain evidence="2 3">XSD2</strain>
    </source>
</reference>
<protein>
    <recommendedName>
        <fullName evidence="4">DUF3575 domain-containing protein</fullName>
    </recommendedName>
</protein>